<dbReference type="Pfam" id="PF01529">
    <property type="entry name" value="DHHC"/>
    <property type="match status" value="1"/>
</dbReference>
<comment type="subcellular location">
    <subcellularLocation>
        <location evidence="1">Membrane</location>
        <topology evidence="1">Multi-pass membrane protein</topology>
    </subcellularLocation>
</comment>
<keyword evidence="3 11" id="KW-0812">Transmembrane</keyword>
<dbReference type="PROSITE" id="PS50216">
    <property type="entry name" value="DHHC"/>
    <property type="match status" value="1"/>
</dbReference>
<dbReference type="PANTHER" id="PTHR22883">
    <property type="entry name" value="ZINC FINGER DHHC DOMAIN CONTAINING PROTEIN"/>
    <property type="match status" value="1"/>
</dbReference>
<comment type="domain">
    <text evidence="11">The DHHC domain is required for palmitoyltransferase activity.</text>
</comment>
<dbReference type="Proteomes" id="UP000054477">
    <property type="component" value="Unassembled WGS sequence"/>
</dbReference>
<feature type="transmembrane region" description="Helical" evidence="11">
    <location>
        <begin position="179"/>
        <end position="204"/>
    </location>
</feature>
<keyword evidence="5 11" id="KW-0472">Membrane</keyword>
<feature type="domain" description="Palmitoyltransferase DHHC" evidence="12">
    <location>
        <begin position="95"/>
        <end position="264"/>
    </location>
</feature>
<accession>A0A0C9YLR1</accession>
<evidence type="ECO:0000256" key="4">
    <source>
        <dbReference type="ARBA" id="ARBA00022989"/>
    </source>
</evidence>
<dbReference type="AlphaFoldDB" id="A0A0C9YLR1"/>
<evidence type="ECO:0000256" key="9">
    <source>
        <dbReference type="ARBA" id="ARBA00038298"/>
    </source>
</evidence>
<sequence>MIRRLFEAFFQTLALLILASGWYVSTFDVGVIYLACVNVLVPSQLVLYFYLCSGRRTHNVPIYSFPDKASLVEPYQCVNMSGDFAQCDKAGCNGRWKPPRTHHCSSCGVCRLEFDHHCPWVGNCVTLSRQKAFLALLYLTPVAFAVAVLPIVRILYLQFVLATSVSRADPWTNEIWWDWIGSWILCAGPLGRWPVGAFFGFRILWSMDHGDVPPYPGQSIDQPHLRIIGTCMIAFLLSAFALGLALFSTKLVLQGTTMLESLRHKSSKYPVLICVPAQSNALNVHHVAPGERFYDLGSAQNWRVFMASQAFPCATLGPYQWPKLNPCMIRRMRAAGRNELGD</sequence>
<reference evidence="13 14" key="1">
    <citation type="submission" date="2014-04" db="EMBL/GenBank/DDBJ databases">
        <authorList>
            <consortium name="DOE Joint Genome Institute"/>
            <person name="Kuo A."/>
            <person name="Kohler A."/>
            <person name="Nagy L.G."/>
            <person name="Floudas D."/>
            <person name="Copeland A."/>
            <person name="Barry K.W."/>
            <person name="Cichocki N."/>
            <person name="Veneault-Fourrey C."/>
            <person name="LaButti K."/>
            <person name="Lindquist E.A."/>
            <person name="Lipzen A."/>
            <person name="Lundell T."/>
            <person name="Morin E."/>
            <person name="Murat C."/>
            <person name="Sun H."/>
            <person name="Tunlid A."/>
            <person name="Henrissat B."/>
            <person name="Grigoriev I.V."/>
            <person name="Hibbett D.S."/>
            <person name="Martin F."/>
            <person name="Nordberg H.P."/>
            <person name="Cantor M.N."/>
            <person name="Hua S.X."/>
        </authorList>
    </citation>
    <scope>NUCLEOTIDE SEQUENCE [LARGE SCALE GENOMIC DNA]</scope>
    <source>
        <strain evidence="13 14">LaAM-08-1</strain>
    </source>
</reference>
<dbReference type="STRING" id="1095629.A0A0C9YLR1"/>
<keyword evidence="2 11" id="KW-0808">Transferase</keyword>
<evidence type="ECO:0000256" key="5">
    <source>
        <dbReference type="ARBA" id="ARBA00023136"/>
    </source>
</evidence>
<keyword evidence="8 11" id="KW-0012">Acyltransferase</keyword>
<keyword evidence="6" id="KW-0564">Palmitate</keyword>
<dbReference type="GO" id="GO:0016020">
    <property type="term" value="C:membrane"/>
    <property type="evidence" value="ECO:0007669"/>
    <property type="project" value="UniProtKB-SubCell"/>
</dbReference>
<evidence type="ECO:0000256" key="7">
    <source>
        <dbReference type="ARBA" id="ARBA00023288"/>
    </source>
</evidence>
<comment type="catalytic activity">
    <reaction evidence="10 11">
        <text>L-cysteinyl-[protein] + hexadecanoyl-CoA = S-hexadecanoyl-L-cysteinyl-[protein] + CoA</text>
        <dbReference type="Rhea" id="RHEA:36683"/>
        <dbReference type="Rhea" id="RHEA-COMP:10131"/>
        <dbReference type="Rhea" id="RHEA-COMP:11032"/>
        <dbReference type="ChEBI" id="CHEBI:29950"/>
        <dbReference type="ChEBI" id="CHEBI:57287"/>
        <dbReference type="ChEBI" id="CHEBI:57379"/>
        <dbReference type="ChEBI" id="CHEBI:74151"/>
        <dbReference type="EC" id="2.3.1.225"/>
    </reaction>
</comment>
<evidence type="ECO:0000259" key="12">
    <source>
        <dbReference type="Pfam" id="PF01529"/>
    </source>
</evidence>
<evidence type="ECO:0000256" key="8">
    <source>
        <dbReference type="ARBA" id="ARBA00023315"/>
    </source>
</evidence>
<dbReference type="HOGENOM" id="CLU_051554_0_0_1"/>
<dbReference type="GO" id="GO:0006612">
    <property type="term" value="P:protein targeting to membrane"/>
    <property type="evidence" value="ECO:0007669"/>
    <property type="project" value="TreeGrafter"/>
</dbReference>
<proteinExistence type="inferred from homology"/>
<feature type="transmembrane region" description="Helical" evidence="11">
    <location>
        <begin position="31"/>
        <end position="51"/>
    </location>
</feature>
<dbReference type="GO" id="GO:0005783">
    <property type="term" value="C:endoplasmic reticulum"/>
    <property type="evidence" value="ECO:0007669"/>
    <property type="project" value="TreeGrafter"/>
</dbReference>
<keyword evidence="14" id="KW-1185">Reference proteome</keyword>
<feature type="transmembrane region" description="Helical" evidence="11">
    <location>
        <begin position="225"/>
        <end position="247"/>
    </location>
</feature>
<evidence type="ECO:0000313" key="13">
    <source>
        <dbReference type="EMBL" id="KIK08948.1"/>
    </source>
</evidence>
<keyword evidence="4 11" id="KW-1133">Transmembrane helix</keyword>
<protein>
    <recommendedName>
        <fullName evidence="11">Palmitoyltransferase</fullName>
        <ecNumber evidence="11">2.3.1.225</ecNumber>
    </recommendedName>
</protein>
<evidence type="ECO:0000256" key="11">
    <source>
        <dbReference type="RuleBase" id="RU079119"/>
    </source>
</evidence>
<dbReference type="InterPro" id="IPR001594">
    <property type="entry name" value="Palmitoyltrfase_DHHC"/>
</dbReference>
<dbReference type="GO" id="GO:0005794">
    <property type="term" value="C:Golgi apparatus"/>
    <property type="evidence" value="ECO:0007669"/>
    <property type="project" value="TreeGrafter"/>
</dbReference>
<evidence type="ECO:0000256" key="2">
    <source>
        <dbReference type="ARBA" id="ARBA00022679"/>
    </source>
</evidence>
<reference evidence="14" key="2">
    <citation type="submission" date="2015-01" db="EMBL/GenBank/DDBJ databases">
        <title>Evolutionary Origins and Diversification of the Mycorrhizal Mutualists.</title>
        <authorList>
            <consortium name="DOE Joint Genome Institute"/>
            <consortium name="Mycorrhizal Genomics Consortium"/>
            <person name="Kohler A."/>
            <person name="Kuo A."/>
            <person name="Nagy L.G."/>
            <person name="Floudas D."/>
            <person name="Copeland A."/>
            <person name="Barry K.W."/>
            <person name="Cichocki N."/>
            <person name="Veneault-Fourrey C."/>
            <person name="LaButti K."/>
            <person name="Lindquist E.A."/>
            <person name="Lipzen A."/>
            <person name="Lundell T."/>
            <person name="Morin E."/>
            <person name="Murat C."/>
            <person name="Riley R."/>
            <person name="Ohm R."/>
            <person name="Sun H."/>
            <person name="Tunlid A."/>
            <person name="Henrissat B."/>
            <person name="Grigoriev I.V."/>
            <person name="Hibbett D.S."/>
            <person name="Martin F."/>
        </authorList>
    </citation>
    <scope>NUCLEOTIDE SEQUENCE [LARGE SCALE GENOMIC DNA]</scope>
    <source>
        <strain evidence="14">LaAM-08-1</strain>
    </source>
</reference>
<dbReference type="EMBL" id="KN838540">
    <property type="protein sequence ID" value="KIK08948.1"/>
    <property type="molecule type" value="Genomic_DNA"/>
</dbReference>
<evidence type="ECO:0000256" key="10">
    <source>
        <dbReference type="ARBA" id="ARBA00048048"/>
    </source>
</evidence>
<feature type="transmembrane region" description="Helical" evidence="11">
    <location>
        <begin position="136"/>
        <end position="159"/>
    </location>
</feature>
<comment type="similarity">
    <text evidence="9">Belongs to the DHHC palmitoyltransferase family. PFA5 subfamily.</text>
</comment>
<dbReference type="EC" id="2.3.1.225" evidence="11"/>
<dbReference type="InterPro" id="IPR039859">
    <property type="entry name" value="PFA4/ZDH16/20/ERF2-like"/>
</dbReference>
<evidence type="ECO:0000256" key="6">
    <source>
        <dbReference type="ARBA" id="ARBA00023139"/>
    </source>
</evidence>
<evidence type="ECO:0000256" key="1">
    <source>
        <dbReference type="ARBA" id="ARBA00004141"/>
    </source>
</evidence>
<dbReference type="PANTHER" id="PTHR22883:SF23">
    <property type="entry name" value="PALMITOYLTRANSFERASE ZDHHC6"/>
    <property type="match status" value="1"/>
</dbReference>
<evidence type="ECO:0000313" key="14">
    <source>
        <dbReference type="Proteomes" id="UP000054477"/>
    </source>
</evidence>
<keyword evidence="7" id="KW-0449">Lipoprotein</keyword>
<evidence type="ECO:0000256" key="3">
    <source>
        <dbReference type="ARBA" id="ARBA00022692"/>
    </source>
</evidence>
<name>A0A0C9YLR1_9AGAR</name>
<dbReference type="OrthoDB" id="302728at2759"/>
<organism evidence="13 14">
    <name type="scientific">Laccaria amethystina LaAM-08-1</name>
    <dbReference type="NCBI Taxonomy" id="1095629"/>
    <lineage>
        <taxon>Eukaryota</taxon>
        <taxon>Fungi</taxon>
        <taxon>Dikarya</taxon>
        <taxon>Basidiomycota</taxon>
        <taxon>Agaricomycotina</taxon>
        <taxon>Agaricomycetes</taxon>
        <taxon>Agaricomycetidae</taxon>
        <taxon>Agaricales</taxon>
        <taxon>Agaricineae</taxon>
        <taxon>Hydnangiaceae</taxon>
        <taxon>Laccaria</taxon>
    </lineage>
</organism>
<gene>
    <name evidence="13" type="ORF">K443DRAFT_127933</name>
</gene>
<dbReference type="GO" id="GO:0019706">
    <property type="term" value="F:protein-cysteine S-palmitoyltransferase activity"/>
    <property type="evidence" value="ECO:0007669"/>
    <property type="project" value="UniProtKB-EC"/>
</dbReference>